<evidence type="ECO:0000256" key="5">
    <source>
        <dbReference type="PROSITE-ProRule" id="PRU00560"/>
    </source>
</evidence>
<organism evidence="9 10">
    <name type="scientific">Gryllotalpicola reticulitermitis</name>
    <dbReference type="NCBI Taxonomy" id="1184153"/>
    <lineage>
        <taxon>Bacteria</taxon>
        <taxon>Bacillati</taxon>
        <taxon>Actinomycetota</taxon>
        <taxon>Actinomycetes</taxon>
        <taxon>Micrococcales</taxon>
        <taxon>Microbacteriaceae</taxon>
        <taxon>Gryllotalpicola</taxon>
    </lineage>
</organism>
<comment type="caution">
    <text evidence="9">The sequence shown here is derived from an EMBL/GenBank/DDBJ whole genome shotgun (WGS) entry which is preliminary data.</text>
</comment>
<dbReference type="EMBL" id="JBHSCN010000005">
    <property type="protein sequence ID" value="MFC4244058.1"/>
    <property type="molecule type" value="Genomic_DNA"/>
</dbReference>
<dbReference type="InterPro" id="IPR011528">
    <property type="entry name" value="NERD"/>
</dbReference>
<evidence type="ECO:0000256" key="4">
    <source>
        <dbReference type="ARBA" id="ARBA00022840"/>
    </source>
</evidence>
<evidence type="ECO:0000256" key="3">
    <source>
        <dbReference type="ARBA" id="ARBA00022806"/>
    </source>
</evidence>
<keyword evidence="4 5" id="KW-0067">ATP-binding</keyword>
<evidence type="ECO:0000259" key="7">
    <source>
        <dbReference type="PROSITE" id="PS50965"/>
    </source>
</evidence>
<feature type="domain" description="UvrD-like helicase ATP-binding" evidence="8">
    <location>
        <begin position="242"/>
        <end position="524"/>
    </location>
</feature>
<dbReference type="RefSeq" id="WP_390229125.1">
    <property type="nucleotide sequence ID" value="NZ_JBHSCN010000005.1"/>
</dbReference>
<keyword evidence="2 5" id="KW-0378">Hydrolase</keyword>
<gene>
    <name evidence="9" type="ORF">ACFOYW_11800</name>
</gene>
<dbReference type="InterPro" id="IPR014016">
    <property type="entry name" value="UvrD-like_ATP-bd"/>
</dbReference>
<dbReference type="SUPFAM" id="SSF52540">
    <property type="entry name" value="P-loop containing nucleoside triphosphate hydrolases"/>
    <property type="match status" value="1"/>
</dbReference>
<dbReference type="Pfam" id="PF00580">
    <property type="entry name" value="UvrD-helicase"/>
    <property type="match status" value="1"/>
</dbReference>
<dbReference type="PROSITE" id="PS51198">
    <property type="entry name" value="UVRD_HELICASE_ATP_BIND"/>
    <property type="match status" value="1"/>
</dbReference>
<keyword evidence="3 5" id="KW-0347">Helicase</keyword>
<dbReference type="Proteomes" id="UP001595900">
    <property type="component" value="Unassembled WGS sequence"/>
</dbReference>
<dbReference type="Gene3D" id="3.40.50.300">
    <property type="entry name" value="P-loop containing nucleotide triphosphate hydrolases"/>
    <property type="match status" value="2"/>
</dbReference>
<dbReference type="PANTHER" id="PTHR11070:SF45">
    <property type="entry name" value="DNA 3'-5' HELICASE"/>
    <property type="match status" value="1"/>
</dbReference>
<evidence type="ECO:0000256" key="2">
    <source>
        <dbReference type="ARBA" id="ARBA00022801"/>
    </source>
</evidence>
<proteinExistence type="predicted"/>
<keyword evidence="1 5" id="KW-0547">Nucleotide-binding</keyword>
<reference evidence="10" key="1">
    <citation type="journal article" date="2019" name="Int. J. Syst. Evol. Microbiol.">
        <title>The Global Catalogue of Microorganisms (GCM) 10K type strain sequencing project: providing services to taxonomists for standard genome sequencing and annotation.</title>
        <authorList>
            <consortium name="The Broad Institute Genomics Platform"/>
            <consortium name="The Broad Institute Genome Sequencing Center for Infectious Disease"/>
            <person name="Wu L."/>
            <person name="Ma J."/>
        </authorList>
    </citation>
    <scope>NUCLEOTIDE SEQUENCE [LARGE SCALE GENOMIC DNA]</scope>
    <source>
        <strain evidence="10">CGMCC 1.10363</strain>
    </source>
</reference>
<evidence type="ECO:0000256" key="1">
    <source>
        <dbReference type="ARBA" id="ARBA00022741"/>
    </source>
</evidence>
<accession>A0ABV8Q9P5</accession>
<dbReference type="InterPro" id="IPR027417">
    <property type="entry name" value="P-loop_NTPase"/>
</dbReference>
<name>A0ABV8Q9P5_9MICO</name>
<dbReference type="Gene3D" id="1.10.10.160">
    <property type="match status" value="1"/>
</dbReference>
<dbReference type="InterPro" id="IPR000212">
    <property type="entry name" value="DNA_helicase_UvrD/REP"/>
</dbReference>
<keyword evidence="10" id="KW-1185">Reference proteome</keyword>
<feature type="compositionally biased region" description="Basic and acidic residues" evidence="6">
    <location>
        <begin position="10"/>
        <end position="25"/>
    </location>
</feature>
<dbReference type="PANTHER" id="PTHR11070">
    <property type="entry name" value="UVRD / RECB / PCRA DNA HELICASE FAMILY MEMBER"/>
    <property type="match status" value="1"/>
</dbReference>
<dbReference type="PROSITE" id="PS50965">
    <property type="entry name" value="NERD"/>
    <property type="match status" value="1"/>
</dbReference>
<evidence type="ECO:0000313" key="9">
    <source>
        <dbReference type="EMBL" id="MFC4244058.1"/>
    </source>
</evidence>
<feature type="domain" description="NERD" evidence="7">
    <location>
        <begin position="37"/>
        <end position="149"/>
    </location>
</feature>
<evidence type="ECO:0000313" key="10">
    <source>
        <dbReference type="Proteomes" id="UP001595900"/>
    </source>
</evidence>
<feature type="region of interest" description="Disordered" evidence="6">
    <location>
        <begin position="1"/>
        <end position="25"/>
    </location>
</feature>
<protein>
    <submittedName>
        <fullName evidence="9">UvrD-helicase domain-containing protein</fullName>
    </submittedName>
</protein>
<sequence>MSAGDSAADEADRQRQLAEAHEQAAREARQLSMNYEAAAASEKATARTLAPLSAAGYCLLPDRGWPGSRSANVDMIVIGPGGVFIVDTKSWASPVIAGGRVFRGQADVTDEFDRLADLAWKTEAVLAEVGLAPGEVHPVVAFAGRRGVDETIGSVEIVGENDLVKHIARHGRRLSQTSIDRVLAKAIDYFPVVGAPTPVLALVPEPVVAERDEIAELPSPEDVQDAVLESLMAEPIEEWMAFLSPDQAKLVRRSFNGPSRIRGAAGTGKTVVGLHRAAYLARSNPHGKVLVTTFVNTLPQVLKNLFGRLAPELADRVEFASVHQLANRILRERGVKLRLDPTRTDLLFNQAWDEASRPLIAIEPDRTYWEEEIRHVIKGRGLTTLEQYRDCARTGRSRKLGPNQRADVWKLYLAYDRRLRESRLCDFEDQILSAELALRSTPLTGYLAVIVDEAQDLSCAMIRMLAAIAGDGPDALTLIGDGQQTIYPGGYTLTEAGVALGNRGVVMEINYRNTAEILDAARSIVEGSSFTDIEGTSTAATAPTTPRHGPTPELMSFGSLAAHDAAMVRHVREAVTVVGTDLGDLAVLCFTRRDVARSMRVFADAGIPTLELTKYDGRTSNALKIGTIKRSKGLEFKQVLAPWVDPALLRRRLGRSDESSAQSEREDRDRRELFVAITRARDEVWVGSVARK</sequence>
<dbReference type="InterPro" id="IPR013986">
    <property type="entry name" value="DExx_box_DNA_helicase_dom_sf"/>
</dbReference>
<feature type="binding site" evidence="5">
    <location>
        <begin position="263"/>
        <end position="270"/>
    </location>
    <ligand>
        <name>ATP</name>
        <dbReference type="ChEBI" id="CHEBI:30616"/>
    </ligand>
</feature>
<dbReference type="Pfam" id="PF08378">
    <property type="entry name" value="NERD"/>
    <property type="match status" value="1"/>
</dbReference>
<evidence type="ECO:0000256" key="6">
    <source>
        <dbReference type="SAM" id="MobiDB-lite"/>
    </source>
</evidence>
<evidence type="ECO:0000259" key="8">
    <source>
        <dbReference type="PROSITE" id="PS51198"/>
    </source>
</evidence>